<sequence length="64" mass="7126">MAACGRSYVVTCIGPTNQEPKPCMEGEVVVKIVDLCRECPATLNLSQEFWQNCQFACWQGSNQI</sequence>
<dbReference type="Proteomes" id="UP000030645">
    <property type="component" value="Unassembled WGS sequence"/>
</dbReference>
<dbReference type="SUPFAM" id="SSF50685">
    <property type="entry name" value="Barwin-like endoglucanases"/>
    <property type="match status" value="1"/>
</dbReference>
<proteinExistence type="predicted"/>
<dbReference type="PANTHER" id="PTHR47295:SF14">
    <property type="entry name" value="OS06G0688300 PROTEIN"/>
    <property type="match status" value="1"/>
</dbReference>
<dbReference type="GO" id="GO:0009627">
    <property type="term" value="P:systemic acquired resistance"/>
    <property type="evidence" value="ECO:0007669"/>
    <property type="project" value="InterPro"/>
</dbReference>
<dbReference type="AlphaFoldDB" id="W9RE36"/>
<evidence type="ECO:0000313" key="1">
    <source>
        <dbReference type="EMBL" id="EXB73288.1"/>
    </source>
</evidence>
<dbReference type="Gene3D" id="2.40.40.10">
    <property type="entry name" value="RlpA-like domain"/>
    <property type="match status" value="1"/>
</dbReference>
<dbReference type="PANTHER" id="PTHR47295">
    <property type="entry name" value="EG45-LIKE DOMAIN CONTAINING PROTEIN 1-RELATED"/>
    <property type="match status" value="1"/>
</dbReference>
<organism evidence="1 2">
    <name type="scientific">Morus notabilis</name>
    <dbReference type="NCBI Taxonomy" id="981085"/>
    <lineage>
        <taxon>Eukaryota</taxon>
        <taxon>Viridiplantae</taxon>
        <taxon>Streptophyta</taxon>
        <taxon>Embryophyta</taxon>
        <taxon>Tracheophyta</taxon>
        <taxon>Spermatophyta</taxon>
        <taxon>Magnoliopsida</taxon>
        <taxon>eudicotyledons</taxon>
        <taxon>Gunneridae</taxon>
        <taxon>Pentapetalae</taxon>
        <taxon>rosids</taxon>
        <taxon>fabids</taxon>
        <taxon>Rosales</taxon>
        <taxon>Moraceae</taxon>
        <taxon>Moreae</taxon>
        <taxon>Morus</taxon>
    </lineage>
</organism>
<dbReference type="GO" id="GO:0048046">
    <property type="term" value="C:apoplast"/>
    <property type="evidence" value="ECO:0007669"/>
    <property type="project" value="InterPro"/>
</dbReference>
<keyword evidence="2" id="KW-1185">Reference proteome</keyword>
<name>W9RE36_9ROSA</name>
<dbReference type="InterPro" id="IPR036908">
    <property type="entry name" value="RlpA-like_sf"/>
</dbReference>
<dbReference type="InterPro" id="IPR044206">
    <property type="entry name" value="EGC1/2"/>
</dbReference>
<evidence type="ECO:0000313" key="2">
    <source>
        <dbReference type="Proteomes" id="UP000030645"/>
    </source>
</evidence>
<reference evidence="2" key="1">
    <citation type="submission" date="2013-01" db="EMBL/GenBank/DDBJ databases">
        <title>Draft Genome Sequence of a Mulberry Tree, Morus notabilis C.K. Schneid.</title>
        <authorList>
            <person name="He N."/>
            <person name="Zhao S."/>
        </authorList>
    </citation>
    <scope>NUCLEOTIDE SEQUENCE</scope>
</reference>
<evidence type="ECO:0008006" key="3">
    <source>
        <dbReference type="Google" id="ProtNLM"/>
    </source>
</evidence>
<gene>
    <name evidence="1" type="ORF">L484_009367</name>
</gene>
<dbReference type="EMBL" id="KE344637">
    <property type="protein sequence ID" value="EXB73288.1"/>
    <property type="molecule type" value="Genomic_DNA"/>
</dbReference>
<protein>
    <recommendedName>
        <fullName evidence="3">Expansin-like EG45 domain-containing protein</fullName>
    </recommendedName>
</protein>
<accession>W9RE36</accession>